<feature type="active site" description="Proton donor" evidence="2">
    <location>
        <position position="21"/>
    </location>
</feature>
<dbReference type="OrthoDB" id="8794292at2"/>
<dbReference type="EMBL" id="PUGF01000014">
    <property type="protein sequence ID" value="PRC92308.1"/>
    <property type="molecule type" value="Genomic_DNA"/>
</dbReference>
<organism evidence="3 4">
    <name type="scientific">Solimicrobium silvestre</name>
    <dbReference type="NCBI Taxonomy" id="2099400"/>
    <lineage>
        <taxon>Bacteria</taxon>
        <taxon>Pseudomonadati</taxon>
        <taxon>Pseudomonadota</taxon>
        <taxon>Betaproteobacteria</taxon>
        <taxon>Burkholderiales</taxon>
        <taxon>Oxalobacteraceae</taxon>
        <taxon>Solimicrobium</taxon>
    </lineage>
</organism>
<sequence length="214" mass="24008">MKKYNNSFKQRSGSIIALDADGVLLDYNAAYRLAWERAFGLLPDLRDKNAYWAIDRWDVSRLDGMELIKFRACFDEQYWKSIPAIPNAVKACEELCSAGYELVCVSAIESQFQHARLQNLQECGFPIERVIATSGSNTGISPKAAALRELNPIAFVDDFLPYLRGIPDDIHAALIMREPNGSPNLGGELNLAHSLHPDLQAFASWWLSESRCVE</sequence>
<evidence type="ECO:0000256" key="1">
    <source>
        <dbReference type="ARBA" id="ARBA00009589"/>
    </source>
</evidence>
<comment type="caution">
    <text evidence="3">The sequence shown here is derived from an EMBL/GenBank/DDBJ whole genome shotgun (WGS) entry which is preliminary data.</text>
</comment>
<dbReference type="RefSeq" id="WP_105532717.1">
    <property type="nucleotide sequence ID" value="NZ_PUGF01000014.1"/>
</dbReference>
<dbReference type="InterPro" id="IPR010708">
    <property type="entry name" value="5'(3')-deoxyribonucleotidase"/>
</dbReference>
<dbReference type="Pfam" id="PF06941">
    <property type="entry name" value="NT5C"/>
    <property type="match status" value="1"/>
</dbReference>
<dbReference type="SUPFAM" id="SSF56784">
    <property type="entry name" value="HAD-like"/>
    <property type="match status" value="1"/>
</dbReference>
<name>A0A2S9GX72_9BURK</name>
<dbReference type="Proteomes" id="UP000237839">
    <property type="component" value="Unassembled WGS sequence"/>
</dbReference>
<accession>A0A2S9GX72</accession>
<evidence type="ECO:0000313" key="4">
    <source>
        <dbReference type="Proteomes" id="UP000237839"/>
    </source>
</evidence>
<comment type="similarity">
    <text evidence="1">Belongs to the 5'(3')-deoxyribonucleotidase family.</text>
</comment>
<dbReference type="AlphaFoldDB" id="A0A2S9GX72"/>
<dbReference type="GO" id="GO:0009264">
    <property type="term" value="P:deoxyribonucleotide catabolic process"/>
    <property type="evidence" value="ECO:0007669"/>
    <property type="project" value="InterPro"/>
</dbReference>
<gene>
    <name evidence="3" type="ORF">S2091_2967</name>
</gene>
<dbReference type="InterPro" id="IPR023214">
    <property type="entry name" value="HAD_sf"/>
</dbReference>
<keyword evidence="4" id="KW-1185">Reference proteome</keyword>
<feature type="active site" description="Nucleophile" evidence="2">
    <location>
        <position position="19"/>
    </location>
</feature>
<evidence type="ECO:0000313" key="3">
    <source>
        <dbReference type="EMBL" id="PRC92308.1"/>
    </source>
</evidence>
<proteinExistence type="inferred from homology"/>
<dbReference type="GO" id="GO:0008253">
    <property type="term" value="F:5'-nucleotidase activity"/>
    <property type="evidence" value="ECO:0007669"/>
    <property type="project" value="InterPro"/>
</dbReference>
<dbReference type="Gene3D" id="3.40.50.1000">
    <property type="entry name" value="HAD superfamily/HAD-like"/>
    <property type="match status" value="1"/>
</dbReference>
<protein>
    <submittedName>
        <fullName evidence="3">5' nucleotidase, deoxy (Pyrimidine), cytosolic type C protein (NT5C)</fullName>
    </submittedName>
</protein>
<dbReference type="InterPro" id="IPR036412">
    <property type="entry name" value="HAD-like_sf"/>
</dbReference>
<evidence type="ECO:0000256" key="2">
    <source>
        <dbReference type="PIRSR" id="PIRSR610708-1"/>
    </source>
</evidence>
<reference evidence="3 4" key="1">
    <citation type="submission" date="2018-02" db="EMBL/GenBank/DDBJ databases">
        <title>Solimicrobium silvestre gen. nov., sp. nov., isolated from alpine forest soil.</title>
        <authorList>
            <person name="Margesin R."/>
            <person name="Albuquerque L."/>
            <person name="Zhang D.-C."/>
            <person name="Froufe H.J.C."/>
            <person name="Severino R."/>
            <person name="Roxo I."/>
            <person name="Egas C."/>
            <person name="Da Costa M.S."/>
        </authorList>
    </citation>
    <scope>NUCLEOTIDE SEQUENCE [LARGE SCALE GENOMIC DNA]</scope>
    <source>
        <strain evidence="3 4">S20-91</strain>
    </source>
</reference>